<evidence type="ECO:0000313" key="2">
    <source>
        <dbReference type="Proteomes" id="UP000619479"/>
    </source>
</evidence>
<dbReference type="RefSeq" id="WP_203750152.1">
    <property type="nucleotide sequence ID" value="NZ_BAAAUC010000001.1"/>
</dbReference>
<dbReference type="EMBL" id="BOMH01000056">
    <property type="protein sequence ID" value="GID68947.1"/>
    <property type="molecule type" value="Genomic_DNA"/>
</dbReference>
<organism evidence="1 2">
    <name type="scientific">Actinoplanes cyaneus</name>
    <dbReference type="NCBI Taxonomy" id="52696"/>
    <lineage>
        <taxon>Bacteria</taxon>
        <taxon>Bacillati</taxon>
        <taxon>Actinomycetota</taxon>
        <taxon>Actinomycetes</taxon>
        <taxon>Micromonosporales</taxon>
        <taxon>Micromonosporaceae</taxon>
        <taxon>Actinoplanes</taxon>
    </lineage>
</organism>
<dbReference type="Proteomes" id="UP000619479">
    <property type="component" value="Unassembled WGS sequence"/>
</dbReference>
<reference evidence="1" key="1">
    <citation type="submission" date="2021-01" db="EMBL/GenBank/DDBJ databases">
        <title>Whole genome shotgun sequence of Actinoplanes cyaneus NBRC 14990.</title>
        <authorList>
            <person name="Komaki H."/>
            <person name="Tamura T."/>
        </authorList>
    </citation>
    <scope>NUCLEOTIDE SEQUENCE</scope>
    <source>
        <strain evidence="1">NBRC 14990</strain>
    </source>
</reference>
<evidence type="ECO:0000313" key="1">
    <source>
        <dbReference type="EMBL" id="GID68947.1"/>
    </source>
</evidence>
<sequence>MINLGEILTSLTGEPFVLVQFRAGKGEENLDATLTAGNGIESVEHAQNALMLALATLRKQSTEVDGITINATAEITEEAE</sequence>
<gene>
    <name evidence="1" type="ORF">Acy02nite_68280</name>
</gene>
<proteinExistence type="predicted"/>
<name>A0A919M7M8_9ACTN</name>
<accession>A0A919M7M8</accession>
<keyword evidence="2" id="KW-1185">Reference proteome</keyword>
<comment type="caution">
    <text evidence="1">The sequence shown here is derived from an EMBL/GenBank/DDBJ whole genome shotgun (WGS) entry which is preliminary data.</text>
</comment>
<protein>
    <submittedName>
        <fullName evidence="1">Uncharacterized protein</fullName>
    </submittedName>
</protein>
<dbReference type="AlphaFoldDB" id="A0A919M7M8"/>